<proteinExistence type="predicted"/>
<dbReference type="AlphaFoldDB" id="A0A7I8L0H9"/>
<evidence type="ECO:0000313" key="3">
    <source>
        <dbReference type="EMBL" id="CAA7403086.1"/>
    </source>
</evidence>
<dbReference type="EMBL" id="LR746272">
    <property type="protein sequence ID" value="CAA7403086.1"/>
    <property type="molecule type" value="Genomic_DNA"/>
</dbReference>
<evidence type="ECO:0000256" key="1">
    <source>
        <dbReference type="SAM" id="MobiDB-lite"/>
    </source>
</evidence>
<reference evidence="3" key="1">
    <citation type="submission" date="2020-02" db="EMBL/GenBank/DDBJ databases">
        <authorList>
            <person name="Scholz U."/>
            <person name="Mascher M."/>
            <person name="Fiebig A."/>
        </authorList>
    </citation>
    <scope>NUCLEOTIDE SEQUENCE</scope>
</reference>
<dbReference type="PROSITE" id="PS51320">
    <property type="entry name" value="TIFY"/>
    <property type="match status" value="1"/>
</dbReference>
<name>A0A7I8L0H9_SPIIN</name>
<dbReference type="OrthoDB" id="1908882at2759"/>
<accession>A0A7I8L0H9</accession>
<evidence type="ECO:0000259" key="2">
    <source>
        <dbReference type="PROSITE" id="PS51320"/>
    </source>
</evidence>
<dbReference type="Pfam" id="PF06200">
    <property type="entry name" value="tify"/>
    <property type="match status" value="1"/>
</dbReference>
<protein>
    <recommendedName>
        <fullName evidence="2">Tify domain-containing protein</fullName>
    </recommendedName>
</protein>
<sequence>MAVVSMGGTGDENGGNLVFHDFLGISHGEAPPAVRSKGGVGDGSRGFKVLGIADARASMSASVGASSGERGLVSRTSDLGPGSEVNNHFSGRKRANSDSAFMGFPRERMAPMASGSPESSSRLKVLPKEDPKEKQRRSSDDAVFGTQPSPRLTSTSLIIHQPLAGRADPVGSKWEQSMPLNSGAMMHYTSSFGQNMMQRDKLSSCTYKDSNTSVPLISPAAADEGSRTGTKNGRVLNAINSGGVSGERKSVGALHCIDKAMASPRITDRSTLATANRQMTIFYAGQAHVFDDVPPNKLHTAPADLVRPSVTPGQMEPFLVVHSDHIFQGQSQKKLPAV</sequence>
<dbReference type="InterPro" id="IPR010399">
    <property type="entry name" value="Tify_dom"/>
</dbReference>
<gene>
    <name evidence="3" type="ORF">SI8410_09013764</name>
</gene>
<dbReference type="Proteomes" id="UP000663760">
    <property type="component" value="Chromosome 9"/>
</dbReference>
<dbReference type="SMART" id="SM00979">
    <property type="entry name" value="TIFY"/>
    <property type="match status" value="1"/>
</dbReference>
<organism evidence="3 4">
    <name type="scientific">Spirodela intermedia</name>
    <name type="common">Intermediate duckweed</name>
    <dbReference type="NCBI Taxonomy" id="51605"/>
    <lineage>
        <taxon>Eukaryota</taxon>
        <taxon>Viridiplantae</taxon>
        <taxon>Streptophyta</taxon>
        <taxon>Embryophyta</taxon>
        <taxon>Tracheophyta</taxon>
        <taxon>Spermatophyta</taxon>
        <taxon>Magnoliopsida</taxon>
        <taxon>Liliopsida</taxon>
        <taxon>Araceae</taxon>
        <taxon>Lemnoideae</taxon>
        <taxon>Spirodela</taxon>
    </lineage>
</organism>
<evidence type="ECO:0000313" key="4">
    <source>
        <dbReference type="Proteomes" id="UP000663760"/>
    </source>
</evidence>
<feature type="domain" description="Tify" evidence="2">
    <location>
        <begin position="272"/>
        <end position="307"/>
    </location>
</feature>
<feature type="compositionally biased region" description="Basic and acidic residues" evidence="1">
    <location>
        <begin position="126"/>
        <end position="140"/>
    </location>
</feature>
<feature type="region of interest" description="Disordered" evidence="1">
    <location>
        <begin position="62"/>
        <end position="151"/>
    </location>
</feature>
<keyword evidence="4" id="KW-1185">Reference proteome</keyword>